<dbReference type="AlphaFoldDB" id="A0A8H5EWV5"/>
<sequence length="210" mass="23909">MYMGDRRIMIPLIALYIPCAISAVVVVSVSVWSVEIHANPTPGIIACAVKSLPTHLYTFWIPVLAIETVLFGLAMFKTIQYVYKTPFKKTRSKTIQFFEVIMRDSIIYFAVVLSLYMATAFIWRFAPADLFDVLYDMVLAFISLICSRMMINLREIGAGAQTWEHGTDLQLPGGKVRYNLNPQRLDSMELHDVNPLASYNVNESRMYFSS</sequence>
<accession>A0A8H5EWV5</accession>
<evidence type="ECO:0000256" key="1">
    <source>
        <dbReference type="SAM" id="Phobius"/>
    </source>
</evidence>
<evidence type="ECO:0000313" key="2">
    <source>
        <dbReference type="EMBL" id="KAF5315311.1"/>
    </source>
</evidence>
<proteinExistence type="predicted"/>
<organism evidence="2 3">
    <name type="scientific">Psilocybe cf. subviscida</name>
    <dbReference type="NCBI Taxonomy" id="2480587"/>
    <lineage>
        <taxon>Eukaryota</taxon>
        <taxon>Fungi</taxon>
        <taxon>Dikarya</taxon>
        <taxon>Basidiomycota</taxon>
        <taxon>Agaricomycotina</taxon>
        <taxon>Agaricomycetes</taxon>
        <taxon>Agaricomycetidae</taxon>
        <taxon>Agaricales</taxon>
        <taxon>Agaricineae</taxon>
        <taxon>Strophariaceae</taxon>
        <taxon>Psilocybe</taxon>
    </lineage>
</organism>
<reference evidence="2 3" key="1">
    <citation type="journal article" date="2020" name="ISME J.">
        <title>Uncovering the hidden diversity of litter-decomposition mechanisms in mushroom-forming fungi.</title>
        <authorList>
            <person name="Floudas D."/>
            <person name="Bentzer J."/>
            <person name="Ahren D."/>
            <person name="Johansson T."/>
            <person name="Persson P."/>
            <person name="Tunlid A."/>
        </authorList>
    </citation>
    <scope>NUCLEOTIDE SEQUENCE [LARGE SCALE GENOMIC DNA]</scope>
    <source>
        <strain evidence="2 3">CBS 101986</strain>
    </source>
</reference>
<feature type="transmembrane region" description="Helical" evidence="1">
    <location>
        <begin position="133"/>
        <end position="151"/>
    </location>
</feature>
<feature type="transmembrane region" description="Helical" evidence="1">
    <location>
        <begin position="12"/>
        <end position="32"/>
    </location>
</feature>
<comment type="caution">
    <text evidence="2">The sequence shown here is derived from an EMBL/GenBank/DDBJ whole genome shotgun (WGS) entry which is preliminary data.</text>
</comment>
<dbReference type="EMBL" id="JAACJJ010000043">
    <property type="protein sequence ID" value="KAF5315311.1"/>
    <property type="molecule type" value="Genomic_DNA"/>
</dbReference>
<dbReference type="OrthoDB" id="3349377at2759"/>
<evidence type="ECO:0008006" key="4">
    <source>
        <dbReference type="Google" id="ProtNLM"/>
    </source>
</evidence>
<keyword evidence="1" id="KW-0472">Membrane</keyword>
<keyword evidence="1" id="KW-1133">Transmembrane helix</keyword>
<gene>
    <name evidence="2" type="ORF">D9619_007543</name>
</gene>
<protein>
    <recommendedName>
        <fullName evidence="4">G-protein coupled receptors family 3 profile domain-containing protein</fullName>
    </recommendedName>
</protein>
<keyword evidence="1" id="KW-0812">Transmembrane</keyword>
<feature type="transmembrane region" description="Helical" evidence="1">
    <location>
        <begin position="59"/>
        <end position="83"/>
    </location>
</feature>
<dbReference type="Proteomes" id="UP000567179">
    <property type="component" value="Unassembled WGS sequence"/>
</dbReference>
<keyword evidence="3" id="KW-1185">Reference proteome</keyword>
<feature type="transmembrane region" description="Helical" evidence="1">
    <location>
        <begin position="106"/>
        <end position="127"/>
    </location>
</feature>
<name>A0A8H5EWV5_9AGAR</name>
<evidence type="ECO:0000313" key="3">
    <source>
        <dbReference type="Proteomes" id="UP000567179"/>
    </source>
</evidence>